<dbReference type="Gene3D" id="1.10.287.1490">
    <property type="match status" value="1"/>
</dbReference>
<dbReference type="SUPFAM" id="SSF49899">
    <property type="entry name" value="Concanavalin A-like lectins/glucanases"/>
    <property type="match status" value="1"/>
</dbReference>
<feature type="compositionally biased region" description="Basic and acidic residues" evidence="2">
    <location>
        <begin position="816"/>
        <end position="832"/>
    </location>
</feature>
<dbReference type="SMART" id="SM00589">
    <property type="entry name" value="PRY"/>
    <property type="match status" value="1"/>
</dbReference>
<dbReference type="InterPro" id="IPR050143">
    <property type="entry name" value="TRIM/RBCC"/>
</dbReference>
<evidence type="ECO:0000256" key="1">
    <source>
        <dbReference type="SAM" id="Coils"/>
    </source>
</evidence>
<reference evidence="4" key="1">
    <citation type="submission" date="2025-08" db="UniProtKB">
        <authorList>
            <consortium name="Ensembl"/>
        </authorList>
    </citation>
    <scope>IDENTIFICATION</scope>
</reference>
<feature type="coiled-coil region" evidence="1">
    <location>
        <begin position="204"/>
        <end position="231"/>
    </location>
</feature>
<dbReference type="PROSITE" id="PS50188">
    <property type="entry name" value="B302_SPRY"/>
    <property type="match status" value="1"/>
</dbReference>
<dbReference type="InterPro" id="IPR013320">
    <property type="entry name" value="ConA-like_dom_sf"/>
</dbReference>
<dbReference type="PANTHER" id="PTHR24103">
    <property type="entry name" value="E3 UBIQUITIN-PROTEIN LIGASE TRIM"/>
    <property type="match status" value="1"/>
</dbReference>
<dbReference type="Proteomes" id="UP000694427">
    <property type="component" value="Unplaced"/>
</dbReference>
<proteinExistence type="predicted"/>
<dbReference type="InterPro" id="IPR001870">
    <property type="entry name" value="B30.2/SPRY"/>
</dbReference>
<organism evidence="4 5">
    <name type="scientific">Cyprinus carpio</name>
    <name type="common">Common carp</name>
    <dbReference type="NCBI Taxonomy" id="7962"/>
    <lineage>
        <taxon>Eukaryota</taxon>
        <taxon>Metazoa</taxon>
        <taxon>Chordata</taxon>
        <taxon>Craniata</taxon>
        <taxon>Vertebrata</taxon>
        <taxon>Euteleostomi</taxon>
        <taxon>Actinopterygii</taxon>
        <taxon>Neopterygii</taxon>
        <taxon>Teleostei</taxon>
        <taxon>Ostariophysi</taxon>
        <taxon>Cypriniformes</taxon>
        <taxon>Cyprinidae</taxon>
        <taxon>Cyprininae</taxon>
        <taxon>Cyprinus</taxon>
    </lineage>
</organism>
<name>A0A8C1NB09_CYPCA</name>
<accession>A0A8C1NB09</accession>
<evidence type="ECO:0000256" key="2">
    <source>
        <dbReference type="SAM" id="MobiDB-lite"/>
    </source>
</evidence>
<keyword evidence="5" id="KW-1185">Reference proteome</keyword>
<dbReference type="Pfam" id="PF13765">
    <property type="entry name" value="PRY"/>
    <property type="match status" value="1"/>
</dbReference>
<evidence type="ECO:0000259" key="3">
    <source>
        <dbReference type="PROSITE" id="PS50188"/>
    </source>
</evidence>
<dbReference type="SMART" id="SM00449">
    <property type="entry name" value="SPRY"/>
    <property type="match status" value="1"/>
</dbReference>
<keyword evidence="1" id="KW-0175">Coiled coil</keyword>
<feature type="coiled-coil region" evidence="1">
    <location>
        <begin position="113"/>
        <end position="154"/>
    </location>
</feature>
<dbReference type="Pfam" id="PF00622">
    <property type="entry name" value="SPRY"/>
    <property type="match status" value="1"/>
</dbReference>
<dbReference type="InterPro" id="IPR003877">
    <property type="entry name" value="SPRY_dom"/>
</dbReference>
<feature type="coiled-coil region" evidence="1">
    <location>
        <begin position="548"/>
        <end position="575"/>
    </location>
</feature>
<feature type="domain" description="B30.2/SPRY" evidence="3">
    <location>
        <begin position="861"/>
        <end position="1058"/>
    </location>
</feature>
<feature type="coiled-coil region" evidence="1">
    <location>
        <begin position="340"/>
        <end position="522"/>
    </location>
</feature>
<dbReference type="InterPro" id="IPR003879">
    <property type="entry name" value="Butyrophylin_SPRY"/>
</dbReference>
<feature type="region of interest" description="Disordered" evidence="2">
    <location>
        <begin position="780"/>
        <end position="832"/>
    </location>
</feature>
<protein>
    <submittedName>
        <fullName evidence="4">Si:ch211-14a17.10</fullName>
    </submittedName>
</protein>
<dbReference type="Gene3D" id="2.60.120.920">
    <property type="match status" value="1"/>
</dbReference>
<evidence type="ECO:0000313" key="4">
    <source>
        <dbReference type="Ensembl" id="ENSCCRP00010087313.1"/>
    </source>
</evidence>
<reference evidence="4" key="2">
    <citation type="submission" date="2025-09" db="UniProtKB">
        <authorList>
            <consortium name="Ensembl"/>
        </authorList>
    </citation>
    <scope>IDENTIFICATION</scope>
</reference>
<evidence type="ECO:0000313" key="5">
    <source>
        <dbReference type="Proteomes" id="UP000694427"/>
    </source>
</evidence>
<dbReference type="Ensembl" id="ENSCCRT00010096849.1">
    <property type="protein sequence ID" value="ENSCCRP00010087313.1"/>
    <property type="gene ID" value="ENSCCRG00010038138.1"/>
</dbReference>
<dbReference type="InterPro" id="IPR006574">
    <property type="entry name" value="PRY"/>
</dbReference>
<dbReference type="PRINTS" id="PR01407">
    <property type="entry name" value="BUTYPHLNCDUF"/>
</dbReference>
<feature type="compositionally biased region" description="Basic and acidic residues" evidence="2">
    <location>
        <begin position="793"/>
        <end position="809"/>
    </location>
</feature>
<sequence length="1064" mass="121789">NMKIKCRDSYKIAKDNIDRLKSQLDGLFKQVSTTQNPATDGMWKIMIPVNIAKYLEDKLKQPGEQGDTAKQVLQIVILQIETMELKTRISGKFKTQAQIDVIISKLEFKNGLLSDLKEEREVRKEKIQKIDELTAALEKEILDLNAELSALRQTLVQLDAGLDAKRTEIMDKIAKLKGKDEIISRILKLQFEFMEALITAQGQMKADEFKIDDLQKELKKEQDRALYLDADNKRKIYIYIYIIILLGFEINQITKQIKASSSNDSMSLFFLKVILQMEEIWKLQSEDPDNLNKISGEYDLMNLISQLDNKMASKPMLKIIALQSDVTWISEMLRTVTTKAEIQKAELQKTLDDIKLLLNEKNKELAAATGDISQLQKDIAALKKEVSRLKVEIDTIEGNANKKIKDLQENLKQSNNALDDANKSLKEKDATLSQQIANISNLLNEVKTLKQQVQEKESLLNARIADLERSLTMKKEENAKINAENEKLKKNCLDNAVCPDLQKKYKEMQAEYNDTISKLNNEVLKKAYIIKSLIDEVQYLDEQIAQGFPELRQELDEKKRELEKAKQKLQAEGSISAKTLVVLQLLTDIGKLQENPTEDNSEKIQLEAQLNGLLAELQNSGEKGLGLALKIMSIKESMFKLKQAQEQMKQKYAKEINGLQNQIQNKEKEILLLQANCELSDKIQQLEKELKESKQNVKKLQQESKDKIASLEKQIKTKDQQLAKTEEILQNTNAKNAALNLKKKLKNQENALAEKDLYLKEKNGIIDILEKQRDNMKSELEKVKNKNRVQKQKKQEKELQKVTEEKNELQKQNSSKKQELANKDQKLQEKDKEVATLQKQYADTKAELKEEKNKLNGVISENQKLKQNLTEIQKEVEILKVWPQLDANTAHRRLVLSQDEKEARTSILPKSVPDTPERYDTAIAALGKDGYDSGKYYWEIGVIGKKCYVVGAAKASAQRKGILTYSPSVGYWVILKDRASKLFAMADKVVQLNADALSVIGVQLDFKNNKVTFYDAERKLEIFSFTGNVLQGKIYPYIETCSYTNLNEPPLIFKQPQSTDWLKQ</sequence>
<dbReference type="InterPro" id="IPR043136">
    <property type="entry name" value="B30.2/SPRY_sf"/>
</dbReference>
<dbReference type="AlphaFoldDB" id="A0A8C1NB09"/>